<sequence>MFLHSKSQLKQDNIEIAGLVGSMTAYSRLDEDPLHLGTLGYGSNHYRICPQKHADLFTHITFSFNLSTHNSTRDYSRTSVYMGGEPRTGNWERRG</sequence>
<name>A0AAW0BUA4_9AGAR</name>
<evidence type="ECO:0000313" key="2">
    <source>
        <dbReference type="EMBL" id="KAK7030328.1"/>
    </source>
</evidence>
<accession>A0AAW0BUA4</accession>
<keyword evidence="3" id="KW-1185">Reference proteome</keyword>
<organism evidence="2 3">
    <name type="scientific">Paramarasmius palmivorus</name>
    <dbReference type="NCBI Taxonomy" id="297713"/>
    <lineage>
        <taxon>Eukaryota</taxon>
        <taxon>Fungi</taxon>
        <taxon>Dikarya</taxon>
        <taxon>Basidiomycota</taxon>
        <taxon>Agaricomycotina</taxon>
        <taxon>Agaricomycetes</taxon>
        <taxon>Agaricomycetidae</taxon>
        <taxon>Agaricales</taxon>
        <taxon>Marasmiineae</taxon>
        <taxon>Marasmiaceae</taxon>
        <taxon>Paramarasmius</taxon>
    </lineage>
</organism>
<dbReference type="AlphaFoldDB" id="A0AAW0BUA4"/>
<protein>
    <submittedName>
        <fullName evidence="2">Uncharacterized protein</fullName>
    </submittedName>
</protein>
<reference evidence="2 3" key="1">
    <citation type="submission" date="2024-01" db="EMBL/GenBank/DDBJ databases">
        <title>A draft genome for a cacao thread blight-causing isolate of Paramarasmius palmivorus.</title>
        <authorList>
            <person name="Baruah I.K."/>
            <person name="Bukari Y."/>
            <person name="Amoako-Attah I."/>
            <person name="Meinhardt L.W."/>
            <person name="Bailey B.A."/>
            <person name="Cohen S.P."/>
        </authorList>
    </citation>
    <scope>NUCLEOTIDE SEQUENCE [LARGE SCALE GENOMIC DNA]</scope>
    <source>
        <strain evidence="2 3">GH-12</strain>
    </source>
</reference>
<proteinExistence type="predicted"/>
<comment type="caution">
    <text evidence="2">The sequence shown here is derived from an EMBL/GenBank/DDBJ whole genome shotgun (WGS) entry which is preliminary data.</text>
</comment>
<dbReference type="Proteomes" id="UP001383192">
    <property type="component" value="Unassembled WGS sequence"/>
</dbReference>
<evidence type="ECO:0000313" key="3">
    <source>
        <dbReference type="Proteomes" id="UP001383192"/>
    </source>
</evidence>
<dbReference type="EMBL" id="JAYKXP010000077">
    <property type="protein sequence ID" value="KAK7030328.1"/>
    <property type="molecule type" value="Genomic_DNA"/>
</dbReference>
<evidence type="ECO:0000256" key="1">
    <source>
        <dbReference type="SAM" id="MobiDB-lite"/>
    </source>
</evidence>
<feature type="region of interest" description="Disordered" evidence="1">
    <location>
        <begin position="76"/>
        <end position="95"/>
    </location>
</feature>
<gene>
    <name evidence="2" type="ORF">VNI00_014185</name>
</gene>